<keyword evidence="2" id="KW-0813">Transport</keyword>
<dbReference type="InterPro" id="IPR057601">
    <property type="entry name" value="Oar-like_b-barrel"/>
</dbReference>
<dbReference type="InterPro" id="IPR036942">
    <property type="entry name" value="Beta-barrel_TonB_sf"/>
</dbReference>
<dbReference type="InterPro" id="IPR008969">
    <property type="entry name" value="CarboxyPept-like_regulatory"/>
</dbReference>
<comment type="subcellular location">
    <subcellularLocation>
        <location evidence="1">Cell outer membrane</location>
        <topology evidence="1">Multi-pass membrane protein</topology>
    </subcellularLocation>
</comment>
<reference evidence="10" key="1">
    <citation type="journal article" date="2019" name="Int. J. Syst. Evol. Microbiol.">
        <title>The Global Catalogue of Microorganisms (GCM) 10K type strain sequencing project: providing services to taxonomists for standard genome sequencing and annotation.</title>
        <authorList>
            <consortium name="The Broad Institute Genomics Platform"/>
            <consortium name="The Broad Institute Genome Sequencing Center for Infectious Disease"/>
            <person name="Wu L."/>
            <person name="Ma J."/>
        </authorList>
    </citation>
    <scope>NUCLEOTIDE SEQUENCE [LARGE SCALE GENOMIC DNA]</scope>
    <source>
        <strain evidence="10">KCTC 23984</strain>
    </source>
</reference>
<evidence type="ECO:0000256" key="5">
    <source>
        <dbReference type="ARBA" id="ARBA00023136"/>
    </source>
</evidence>
<dbReference type="RefSeq" id="WP_377487203.1">
    <property type="nucleotide sequence ID" value="NZ_JBHUOX010000013.1"/>
</dbReference>
<evidence type="ECO:0000256" key="6">
    <source>
        <dbReference type="ARBA" id="ARBA00023237"/>
    </source>
</evidence>
<keyword evidence="6" id="KW-0998">Cell outer membrane</keyword>
<feature type="chain" id="PRO_5045537441" evidence="7">
    <location>
        <begin position="24"/>
        <end position="1098"/>
    </location>
</feature>
<dbReference type="PANTHER" id="PTHR30069:SF46">
    <property type="entry name" value="OAR PROTEIN"/>
    <property type="match status" value="1"/>
</dbReference>
<keyword evidence="7" id="KW-0732">Signal</keyword>
<dbReference type="Proteomes" id="UP001597641">
    <property type="component" value="Unassembled WGS sequence"/>
</dbReference>
<feature type="domain" description="TonB-dependent transporter Oar-like beta-barrel" evidence="8">
    <location>
        <begin position="238"/>
        <end position="1035"/>
    </location>
</feature>
<evidence type="ECO:0000256" key="3">
    <source>
        <dbReference type="ARBA" id="ARBA00022452"/>
    </source>
</evidence>
<gene>
    <name evidence="9" type="ORF">ACFS7Z_17135</name>
</gene>
<evidence type="ECO:0000256" key="4">
    <source>
        <dbReference type="ARBA" id="ARBA00022692"/>
    </source>
</evidence>
<evidence type="ECO:0000313" key="9">
    <source>
        <dbReference type="EMBL" id="MFD3002100.1"/>
    </source>
</evidence>
<dbReference type="Pfam" id="PF25183">
    <property type="entry name" value="OMP_b-brl_4"/>
    <property type="match status" value="1"/>
</dbReference>
<dbReference type="Gene3D" id="2.60.40.1120">
    <property type="entry name" value="Carboxypeptidase-like, regulatory domain"/>
    <property type="match status" value="1"/>
</dbReference>
<dbReference type="PANTHER" id="PTHR30069">
    <property type="entry name" value="TONB-DEPENDENT OUTER MEMBRANE RECEPTOR"/>
    <property type="match status" value="1"/>
</dbReference>
<dbReference type="SUPFAM" id="SSF56935">
    <property type="entry name" value="Porins"/>
    <property type="match status" value="1"/>
</dbReference>
<keyword evidence="4" id="KW-0812">Transmembrane</keyword>
<evidence type="ECO:0000313" key="10">
    <source>
        <dbReference type="Proteomes" id="UP001597641"/>
    </source>
</evidence>
<evidence type="ECO:0000256" key="7">
    <source>
        <dbReference type="SAM" id="SignalP"/>
    </source>
</evidence>
<dbReference type="InterPro" id="IPR039426">
    <property type="entry name" value="TonB-dep_rcpt-like"/>
</dbReference>
<dbReference type="EMBL" id="JBHUOX010000013">
    <property type="protein sequence ID" value="MFD3002100.1"/>
    <property type="molecule type" value="Genomic_DNA"/>
</dbReference>
<accession>A0ABW6BW97</accession>
<dbReference type="SUPFAM" id="SSF49464">
    <property type="entry name" value="Carboxypeptidase regulatory domain-like"/>
    <property type="match status" value="1"/>
</dbReference>
<keyword evidence="3" id="KW-1134">Transmembrane beta strand</keyword>
<comment type="caution">
    <text evidence="9">The sequence shown here is derived from an EMBL/GenBank/DDBJ whole genome shotgun (WGS) entry which is preliminary data.</text>
</comment>
<keyword evidence="5" id="KW-0472">Membrane</keyword>
<keyword evidence="10" id="KW-1185">Reference proteome</keyword>
<feature type="signal peptide" evidence="7">
    <location>
        <begin position="1"/>
        <end position="23"/>
    </location>
</feature>
<evidence type="ECO:0000256" key="1">
    <source>
        <dbReference type="ARBA" id="ARBA00004571"/>
    </source>
</evidence>
<name>A0ABW6BW97_9BACT</name>
<evidence type="ECO:0000256" key="2">
    <source>
        <dbReference type="ARBA" id="ARBA00022448"/>
    </source>
</evidence>
<sequence length="1098" mass="120428">MKKFYSLLSLILVMTLMTQYAWAQGVTTSSLTGVVTDGNGEGLPGATVVAVHTPSGTNYGTATQVDGRFTIPNMRVGGPYTVTVRYVGFQDKVYNNINLNLGTAQSLNVALAQQSNELSEVQVVSDRNAVISSERTGAATNISREAITALPTISRSINDFTRLTPQASGTSFGGQDNRLNNITVDGSILNSSFGLSGQPGGRTGTAPISLDAIEQVQVNLAPYDVRQGGFTGAGINAVTRSGTNEFSGSVFYNVQNEKFIGTEAKGREVASDNFNNTQAGFRLGGPIIKNKLFFFVNGEIERRTEPATTFRANKGGEDVEGNVTRVLESDLNNLSTFLRDRFGYETGPYQGYDNETKSNKFLAKLDYNINNNHRASIRYNMLDSERDALTSNSSSLGFGNRRTNLNALNYQNSNYIQYEKIHSVIGELNSTFGSKFSNNMIVGYTSQNEDRGSRGDFFPLIEIQNAGANYITAGFEPFTPNNRLSYTTLQFQNNFTYYAGAHTLTAGVNVERLSFENVFFPGSQSVYVFNSLDDFYTAANGYLEDPNLATSPVELRRFQLRYSALPGGAEPVQPTRVTYSGLYLQDSWAAMRNMTVTFGLRADVSAFDETGFENAAVAEMTFKDADGNPLQVNTAKLPDTKVLWSPRVGVNWDVLDDKTLQIRGGSGIFSGRPAFVWISNQIGNNGVLTGFISNDRTTQYPFNPDPTTHIPANPTLPSSYEINVSDKDFSFPQVWRSNLAVDKALFAGIVGTVEFIYSKNLNSANYININLAPATTSFSGPDNRLMYPGFGLRNDAFNEASRINPTITSAPYLTNTDKGYSYSFTAQLEKPFNNGLFARLAYNFGEAKDLLSAGSTAGGTYSGIRSVNGNNYPELAFSDNDQRHRVIGSISYRKEYAGFGATQISIFSEARNQSRFSYTYNGDMNGDGTFGNDLLYVPNTGSELTFLPITSKDADGKTIVVFTPEQQAAAFEAYIAQDEYLNSRRGQYAERNGAIMPWVYQTDLSVVQEFFVNVGGKRNTLQLRGDIFNVGNLINSDWGVNNRVLQTSPLIAAGVNDDNVPVYRMQTIGNQLLTNTFNTSAGIDDVWRAQIGLRYIFN</sequence>
<proteinExistence type="predicted"/>
<dbReference type="Gene3D" id="2.40.170.20">
    <property type="entry name" value="TonB-dependent receptor, beta-barrel domain"/>
    <property type="match status" value="1"/>
</dbReference>
<protein>
    <submittedName>
        <fullName evidence="9">Carboxypeptidase regulatory-like domain-containing protein</fullName>
    </submittedName>
</protein>
<dbReference type="Pfam" id="PF13620">
    <property type="entry name" value="CarboxypepD_reg"/>
    <property type="match status" value="1"/>
</dbReference>
<organism evidence="9 10">
    <name type="scientific">Pontibacter toksunensis</name>
    <dbReference type="NCBI Taxonomy" id="1332631"/>
    <lineage>
        <taxon>Bacteria</taxon>
        <taxon>Pseudomonadati</taxon>
        <taxon>Bacteroidota</taxon>
        <taxon>Cytophagia</taxon>
        <taxon>Cytophagales</taxon>
        <taxon>Hymenobacteraceae</taxon>
        <taxon>Pontibacter</taxon>
    </lineage>
</organism>
<evidence type="ECO:0000259" key="8">
    <source>
        <dbReference type="Pfam" id="PF25183"/>
    </source>
</evidence>